<name>A0ABV2GBW3_9BACL</name>
<dbReference type="InterPro" id="IPR036638">
    <property type="entry name" value="HLH_DNA-bd_sf"/>
</dbReference>
<dbReference type="GO" id="GO:0005840">
    <property type="term" value="C:ribosome"/>
    <property type="evidence" value="ECO:0007669"/>
    <property type="project" value="UniProtKB-KW"/>
</dbReference>
<keyword evidence="1" id="KW-0689">Ribosomal protein</keyword>
<proteinExistence type="predicted"/>
<organism evidence="1 2">
    <name type="scientific">Bhargavaea ullalensis</name>
    <dbReference type="NCBI Taxonomy" id="1265685"/>
    <lineage>
        <taxon>Bacteria</taxon>
        <taxon>Bacillati</taxon>
        <taxon>Bacillota</taxon>
        <taxon>Bacilli</taxon>
        <taxon>Bacillales</taxon>
        <taxon>Caryophanaceae</taxon>
        <taxon>Bhargavaea</taxon>
    </lineage>
</organism>
<keyword evidence="1" id="KW-0687">Ribonucleoprotein</keyword>
<reference evidence="1 2" key="1">
    <citation type="submission" date="2024-06" db="EMBL/GenBank/DDBJ databases">
        <title>Genomic Encyclopedia of Type Strains, Phase IV (KMG-IV): sequencing the most valuable type-strain genomes for metagenomic binning, comparative biology and taxonomic classification.</title>
        <authorList>
            <person name="Goeker M."/>
        </authorList>
    </citation>
    <scope>NUCLEOTIDE SEQUENCE [LARGE SCALE GENOMIC DNA]</scope>
    <source>
        <strain evidence="1 2">DSM 26128</strain>
    </source>
</reference>
<dbReference type="Gene3D" id="4.10.280.10">
    <property type="entry name" value="Helix-loop-helix DNA-binding domain"/>
    <property type="match status" value="1"/>
</dbReference>
<dbReference type="EMBL" id="JBEPLW010000012">
    <property type="protein sequence ID" value="MET3575787.1"/>
    <property type="molecule type" value="Genomic_DNA"/>
</dbReference>
<dbReference type="Proteomes" id="UP001549099">
    <property type="component" value="Unassembled WGS sequence"/>
</dbReference>
<keyword evidence="2" id="KW-1185">Reference proteome</keyword>
<protein>
    <submittedName>
        <fullName evidence="1">Ribosomal protein S13</fullName>
    </submittedName>
</protein>
<comment type="caution">
    <text evidence="1">The sequence shown here is derived from an EMBL/GenBank/DDBJ whole genome shotgun (WGS) entry which is preliminary data.</text>
</comment>
<dbReference type="Pfam" id="PF09388">
    <property type="entry name" value="SpoOE-like"/>
    <property type="match status" value="1"/>
</dbReference>
<dbReference type="SUPFAM" id="SSF140500">
    <property type="entry name" value="BAS1536-like"/>
    <property type="match status" value="1"/>
</dbReference>
<evidence type="ECO:0000313" key="2">
    <source>
        <dbReference type="Proteomes" id="UP001549099"/>
    </source>
</evidence>
<dbReference type="InterPro" id="IPR037208">
    <property type="entry name" value="Spo0E-like_sf"/>
</dbReference>
<dbReference type="InterPro" id="IPR018540">
    <property type="entry name" value="Spo0E-like"/>
</dbReference>
<sequence length="82" mass="9802">MESPFMHRIERVRLQMIETARIRGLDDRETIRLSRQLDRLMNVYGNLREGRRPVLIRCRRQASYQPIARVSPDCTSKSEKNM</sequence>
<accession>A0ABV2GBW3</accession>
<dbReference type="RefSeq" id="WP_354197260.1">
    <property type="nucleotide sequence ID" value="NZ_JBEPLW010000012.1"/>
</dbReference>
<gene>
    <name evidence="1" type="ORF">ABID49_001693</name>
</gene>
<evidence type="ECO:0000313" key="1">
    <source>
        <dbReference type="EMBL" id="MET3575787.1"/>
    </source>
</evidence>